<organism evidence="4 5">
    <name type="scientific">Vulgatibacter incomptus</name>
    <dbReference type="NCBI Taxonomy" id="1391653"/>
    <lineage>
        <taxon>Bacteria</taxon>
        <taxon>Pseudomonadati</taxon>
        <taxon>Myxococcota</taxon>
        <taxon>Myxococcia</taxon>
        <taxon>Myxococcales</taxon>
        <taxon>Cystobacterineae</taxon>
        <taxon>Vulgatibacteraceae</taxon>
        <taxon>Vulgatibacter</taxon>
    </lineage>
</organism>
<evidence type="ECO:0000313" key="4">
    <source>
        <dbReference type="EMBL" id="AKU92937.1"/>
    </source>
</evidence>
<dbReference type="GO" id="GO:0008652">
    <property type="term" value="P:amino acid biosynthetic process"/>
    <property type="evidence" value="ECO:0007669"/>
    <property type="project" value="UniProtKB-KW"/>
</dbReference>
<protein>
    <submittedName>
        <fullName evidence="4">Serine acetyltransferase</fullName>
    </submittedName>
</protein>
<dbReference type="Gene3D" id="2.160.10.10">
    <property type="entry name" value="Hexapeptide repeat proteins"/>
    <property type="match status" value="1"/>
</dbReference>
<dbReference type="CDD" id="cd03354">
    <property type="entry name" value="LbH_SAT"/>
    <property type="match status" value="1"/>
</dbReference>
<accession>A0A0K1PHF0</accession>
<evidence type="ECO:0000256" key="3">
    <source>
        <dbReference type="ARBA" id="ARBA00023315"/>
    </source>
</evidence>
<dbReference type="PANTHER" id="PTHR42811">
    <property type="entry name" value="SERINE ACETYLTRANSFERASE"/>
    <property type="match status" value="1"/>
</dbReference>
<name>A0A0K1PHF0_9BACT</name>
<dbReference type="InterPro" id="IPR042122">
    <property type="entry name" value="Ser_AcTrfase_N_sf"/>
</dbReference>
<dbReference type="STRING" id="1391653.AKJ08_3324"/>
<dbReference type="RefSeq" id="WP_240475386.1">
    <property type="nucleotide sequence ID" value="NZ_CP012332.1"/>
</dbReference>
<evidence type="ECO:0000256" key="1">
    <source>
        <dbReference type="ARBA" id="ARBA00022605"/>
    </source>
</evidence>
<keyword evidence="1" id="KW-0028">Amino-acid biosynthesis</keyword>
<dbReference type="InterPro" id="IPR045304">
    <property type="entry name" value="LbH_SAT"/>
</dbReference>
<dbReference type="Gene3D" id="1.10.3130.10">
    <property type="entry name" value="serine acetyltransferase, domain 1"/>
    <property type="match status" value="1"/>
</dbReference>
<evidence type="ECO:0000313" key="5">
    <source>
        <dbReference type="Proteomes" id="UP000055590"/>
    </source>
</evidence>
<dbReference type="PATRIC" id="fig|1391653.3.peg.3471"/>
<dbReference type="GO" id="GO:0016746">
    <property type="term" value="F:acyltransferase activity"/>
    <property type="evidence" value="ECO:0007669"/>
    <property type="project" value="UniProtKB-KW"/>
</dbReference>
<reference evidence="4 5" key="1">
    <citation type="submission" date="2015-08" db="EMBL/GenBank/DDBJ databases">
        <authorList>
            <person name="Babu N.S."/>
            <person name="Beckwith C.J."/>
            <person name="Beseler K.G."/>
            <person name="Brison A."/>
            <person name="Carone J.V."/>
            <person name="Caskin T.P."/>
            <person name="Diamond M."/>
            <person name="Durham M.E."/>
            <person name="Foxe J.M."/>
            <person name="Go M."/>
            <person name="Henderson B.A."/>
            <person name="Jones I.B."/>
            <person name="McGettigan J.A."/>
            <person name="Micheletti S.J."/>
            <person name="Nasrallah M.E."/>
            <person name="Ortiz D."/>
            <person name="Piller C.R."/>
            <person name="Privatt S.R."/>
            <person name="Schneider S.L."/>
            <person name="Sharp S."/>
            <person name="Smith T.C."/>
            <person name="Stanton J.D."/>
            <person name="Ullery H.E."/>
            <person name="Wilson R.J."/>
            <person name="Serrano M.G."/>
            <person name="Buck G."/>
            <person name="Lee V."/>
            <person name="Wang Y."/>
            <person name="Carvalho R."/>
            <person name="Voegtly L."/>
            <person name="Shi R."/>
            <person name="Duckworth R."/>
            <person name="Johnson A."/>
            <person name="Loviza R."/>
            <person name="Walstead R."/>
            <person name="Shah Z."/>
            <person name="Kiflezghi M."/>
            <person name="Wade K."/>
            <person name="Ball S.L."/>
            <person name="Bradley K.W."/>
            <person name="Asai D.J."/>
            <person name="Bowman C.A."/>
            <person name="Russell D.A."/>
            <person name="Pope W.H."/>
            <person name="Jacobs-Sera D."/>
            <person name="Hendrix R.W."/>
            <person name="Hatfull G.F."/>
        </authorList>
    </citation>
    <scope>NUCLEOTIDE SEQUENCE [LARGE SCALE GENOMIC DNA]</scope>
    <source>
        <strain evidence="4 5">DSM 27710</strain>
    </source>
</reference>
<proteinExistence type="predicted"/>
<evidence type="ECO:0000256" key="2">
    <source>
        <dbReference type="ARBA" id="ARBA00022679"/>
    </source>
</evidence>
<keyword evidence="5" id="KW-1185">Reference proteome</keyword>
<dbReference type="Proteomes" id="UP000055590">
    <property type="component" value="Chromosome"/>
</dbReference>
<dbReference type="AlphaFoldDB" id="A0A0K1PHF0"/>
<gene>
    <name evidence="4" type="ORF">AKJ08_3324</name>
</gene>
<keyword evidence="2 4" id="KW-0808">Transferase</keyword>
<sequence>MKGADRLRDPRFEAAVEGLLDSYVSVGGINHIEGHNLPSLGQVVEVLHLLEAVLFPGYYEAARLGARNARYVIGEHCARLYECLAAEVAKSLEHTARCETAGDFVSGREANEQAERIVFELLETLPSIRATLYEDAQAALEGDPAARSIVEVLLAYPSIRAIGIHRVANFLHRRKVPLIPRMMSEHVHGQTGIDIHPGATIGPGLFIDHGTGVVIGETAVLGRWCKLYQGVTLGALSVSKHEETTWDPPKRHPTLEDRVTVYAGATILGGRTLIGEGSIVGGNVWLTRSIPPGTKVQIEPPFLLYRGASAISPVREPMDYQI</sequence>
<dbReference type="SUPFAM" id="SSF51161">
    <property type="entry name" value="Trimeric LpxA-like enzymes"/>
    <property type="match status" value="1"/>
</dbReference>
<dbReference type="EMBL" id="CP012332">
    <property type="protein sequence ID" value="AKU92937.1"/>
    <property type="molecule type" value="Genomic_DNA"/>
</dbReference>
<keyword evidence="3" id="KW-0012">Acyltransferase</keyword>
<dbReference type="KEGG" id="vin:AKJ08_3324"/>
<dbReference type="InterPro" id="IPR011004">
    <property type="entry name" value="Trimer_LpxA-like_sf"/>
</dbReference>